<dbReference type="Proteomes" id="UP001500631">
    <property type="component" value="Unassembled WGS sequence"/>
</dbReference>
<reference evidence="2" key="1">
    <citation type="journal article" date="2019" name="Int. J. Syst. Evol. Microbiol.">
        <title>The Global Catalogue of Microorganisms (GCM) 10K type strain sequencing project: providing services to taxonomists for standard genome sequencing and annotation.</title>
        <authorList>
            <consortium name="The Broad Institute Genomics Platform"/>
            <consortium name="The Broad Institute Genome Sequencing Center for Infectious Disease"/>
            <person name="Wu L."/>
            <person name="Ma J."/>
        </authorList>
    </citation>
    <scope>NUCLEOTIDE SEQUENCE [LARGE SCALE GENOMIC DNA]</scope>
    <source>
        <strain evidence="2">JCM 18424</strain>
    </source>
</reference>
<evidence type="ECO:0000313" key="1">
    <source>
        <dbReference type="EMBL" id="GAA5100862.1"/>
    </source>
</evidence>
<keyword evidence="2" id="KW-1185">Reference proteome</keyword>
<dbReference type="RefSeq" id="WP_281249096.1">
    <property type="nucleotide sequence ID" value="NZ_BAABKE010000005.1"/>
</dbReference>
<sequence length="44" mass="4894">MSTSFEVWQSEKFILDAFWESRVIVHDGATTSPVNLILPDNVGG</sequence>
<accession>A0ABP9MXG0</accession>
<organism evidence="1 2">
    <name type="scientific">Wohlfahrtiimonas larvae</name>
    <dbReference type="NCBI Taxonomy" id="1157986"/>
    <lineage>
        <taxon>Bacteria</taxon>
        <taxon>Pseudomonadati</taxon>
        <taxon>Pseudomonadota</taxon>
        <taxon>Gammaproteobacteria</taxon>
        <taxon>Cardiobacteriales</taxon>
        <taxon>Ignatzschineriaceae</taxon>
        <taxon>Wohlfahrtiimonas</taxon>
    </lineage>
</organism>
<name>A0ABP9MXG0_9GAMM</name>
<comment type="caution">
    <text evidence="1">The sequence shown here is derived from an EMBL/GenBank/DDBJ whole genome shotgun (WGS) entry which is preliminary data.</text>
</comment>
<evidence type="ECO:0000313" key="2">
    <source>
        <dbReference type="Proteomes" id="UP001500631"/>
    </source>
</evidence>
<proteinExistence type="predicted"/>
<dbReference type="EMBL" id="BAABKE010000005">
    <property type="protein sequence ID" value="GAA5100862.1"/>
    <property type="molecule type" value="Genomic_DNA"/>
</dbReference>
<gene>
    <name evidence="1" type="ORF">GCM10023338_16010</name>
</gene>
<protein>
    <submittedName>
        <fullName evidence="1">Uncharacterized protein</fullName>
    </submittedName>
</protein>